<dbReference type="AlphaFoldDB" id="A0A067PAW0"/>
<evidence type="ECO:0000256" key="2">
    <source>
        <dbReference type="ARBA" id="ARBA00022723"/>
    </source>
</evidence>
<evidence type="ECO:0000313" key="5">
    <source>
        <dbReference type="Proteomes" id="UP000027265"/>
    </source>
</evidence>
<name>A0A067PAW0_9AGAM</name>
<reference evidence="5" key="1">
    <citation type="journal article" date="2014" name="Proc. Natl. Acad. Sci. U.S.A.">
        <title>Extensive sampling of basidiomycete genomes demonstrates inadequacy of the white-rot/brown-rot paradigm for wood decay fungi.</title>
        <authorList>
            <person name="Riley R."/>
            <person name="Salamov A.A."/>
            <person name="Brown D.W."/>
            <person name="Nagy L.G."/>
            <person name="Floudas D."/>
            <person name="Held B.W."/>
            <person name="Levasseur A."/>
            <person name="Lombard V."/>
            <person name="Morin E."/>
            <person name="Otillar R."/>
            <person name="Lindquist E.A."/>
            <person name="Sun H."/>
            <person name="LaButti K.M."/>
            <person name="Schmutz J."/>
            <person name="Jabbour D."/>
            <person name="Luo H."/>
            <person name="Baker S.E."/>
            <person name="Pisabarro A.G."/>
            <person name="Walton J.D."/>
            <person name="Blanchette R.A."/>
            <person name="Henrissat B."/>
            <person name="Martin F."/>
            <person name="Cullen D."/>
            <person name="Hibbett D.S."/>
            <person name="Grigoriev I.V."/>
        </authorList>
    </citation>
    <scope>NUCLEOTIDE SEQUENCE [LARGE SCALE GENOMIC DNA]</scope>
    <source>
        <strain evidence="5">MUCL 33604</strain>
    </source>
</reference>
<gene>
    <name evidence="4" type="ORF">JAAARDRAFT_91379</name>
</gene>
<dbReference type="HOGENOM" id="CLU_018552_9_2_1"/>
<protein>
    <recommendedName>
        <fullName evidence="3">DDE Tnp4 domain-containing protein</fullName>
    </recommendedName>
</protein>
<evidence type="ECO:0000259" key="3">
    <source>
        <dbReference type="Pfam" id="PF13359"/>
    </source>
</evidence>
<dbReference type="Pfam" id="PF13359">
    <property type="entry name" value="DDE_Tnp_4"/>
    <property type="match status" value="1"/>
</dbReference>
<comment type="cofactor">
    <cofactor evidence="1">
        <name>a divalent metal cation</name>
        <dbReference type="ChEBI" id="CHEBI:60240"/>
    </cofactor>
</comment>
<sequence length="141" mass="16059">STAWEETHLAREHATLLEDGEFIWADSAYPLATWMVSPYKKPERDLPNNEVFNNHVSMVRIRSEHAIGFLKGHFQSLKSLRVNIKDETSHKFATYWVIACIAVHAYAMQCEDEEREDDSDAVDADPFIAEGLSSLSDSDEN</sequence>
<feature type="domain" description="DDE Tnp4" evidence="3">
    <location>
        <begin position="3"/>
        <end position="104"/>
    </location>
</feature>
<organism evidence="4 5">
    <name type="scientific">Jaapia argillacea MUCL 33604</name>
    <dbReference type="NCBI Taxonomy" id="933084"/>
    <lineage>
        <taxon>Eukaryota</taxon>
        <taxon>Fungi</taxon>
        <taxon>Dikarya</taxon>
        <taxon>Basidiomycota</taxon>
        <taxon>Agaricomycotina</taxon>
        <taxon>Agaricomycetes</taxon>
        <taxon>Agaricomycetidae</taxon>
        <taxon>Jaapiales</taxon>
        <taxon>Jaapiaceae</taxon>
        <taxon>Jaapia</taxon>
    </lineage>
</organism>
<evidence type="ECO:0000313" key="4">
    <source>
        <dbReference type="EMBL" id="KDQ52058.1"/>
    </source>
</evidence>
<dbReference type="OrthoDB" id="2649667at2759"/>
<dbReference type="EMBL" id="KL197742">
    <property type="protein sequence ID" value="KDQ52058.1"/>
    <property type="molecule type" value="Genomic_DNA"/>
</dbReference>
<feature type="non-terminal residue" evidence="4">
    <location>
        <position position="1"/>
    </location>
</feature>
<evidence type="ECO:0000256" key="1">
    <source>
        <dbReference type="ARBA" id="ARBA00001968"/>
    </source>
</evidence>
<keyword evidence="5" id="KW-1185">Reference proteome</keyword>
<dbReference type="InParanoid" id="A0A067PAW0"/>
<dbReference type="STRING" id="933084.A0A067PAW0"/>
<dbReference type="Proteomes" id="UP000027265">
    <property type="component" value="Unassembled WGS sequence"/>
</dbReference>
<proteinExistence type="predicted"/>
<accession>A0A067PAW0</accession>
<feature type="non-terminal residue" evidence="4">
    <location>
        <position position="141"/>
    </location>
</feature>
<dbReference type="GO" id="GO:0046872">
    <property type="term" value="F:metal ion binding"/>
    <property type="evidence" value="ECO:0007669"/>
    <property type="project" value="UniProtKB-KW"/>
</dbReference>
<dbReference type="InterPro" id="IPR027806">
    <property type="entry name" value="HARBI1_dom"/>
</dbReference>
<keyword evidence="2" id="KW-0479">Metal-binding</keyword>